<reference evidence="4 5" key="1">
    <citation type="submission" date="2024-03" db="EMBL/GenBank/DDBJ databases">
        <title>First Report of Pectobacterium brasiliscabiei causing potato scab in china.</title>
        <authorList>
            <person name="Handique U."/>
        </authorList>
    </citation>
    <scope>NUCLEOTIDE SEQUENCE [LARGE SCALE GENOMIC DNA]</scope>
    <source>
        <strain evidence="4 5">ZRIMU1503</strain>
    </source>
</reference>
<dbReference type="Gene3D" id="3.40.50.620">
    <property type="entry name" value="HUPs"/>
    <property type="match status" value="2"/>
</dbReference>
<evidence type="ECO:0000313" key="4">
    <source>
        <dbReference type="EMBL" id="MEI5614730.1"/>
    </source>
</evidence>
<dbReference type="EMBL" id="JBBAYM010000031">
    <property type="protein sequence ID" value="MEI5614730.1"/>
    <property type="molecule type" value="Genomic_DNA"/>
</dbReference>
<organism evidence="4 5">
    <name type="scientific">Streptomyces brasiliscabiei</name>
    <dbReference type="NCBI Taxonomy" id="2736302"/>
    <lineage>
        <taxon>Bacteria</taxon>
        <taxon>Bacillati</taxon>
        <taxon>Actinomycetota</taxon>
        <taxon>Actinomycetes</taxon>
        <taxon>Kitasatosporales</taxon>
        <taxon>Streptomycetaceae</taxon>
        <taxon>Streptomyces</taxon>
    </lineage>
</organism>
<feature type="domain" description="UspA" evidence="3">
    <location>
        <begin position="1"/>
        <end position="156"/>
    </location>
</feature>
<gene>
    <name evidence="4" type="ORF">WB403_36950</name>
</gene>
<dbReference type="Proteomes" id="UP001365781">
    <property type="component" value="Unassembled WGS sequence"/>
</dbReference>
<accession>A0ABU8GNF1</accession>
<evidence type="ECO:0000313" key="5">
    <source>
        <dbReference type="Proteomes" id="UP001365781"/>
    </source>
</evidence>
<evidence type="ECO:0000259" key="3">
    <source>
        <dbReference type="Pfam" id="PF00582"/>
    </source>
</evidence>
<sequence>MFRTVTAGIDASPESLAAAEWAAREASLRALPLRLVNVWEPVPEPMGREPVLGPGTGPPVGAEVGPVGVGRSAWRDPGVGKVLREAADGIRSRHAGLDVRVEQLAGRASEELVGVAHSGELLVLGSRGLSGIAGFLLGSVGLHVVAHTERPVVLVRAGERASDEHVPGPAGALGPPGPAGEGTEPGTEGEPGAGSPFRPVVLGLDTVQPDHTLIRFAFEAALVRGTALRILHDWRPPPHSGLRERPELEADLDADVGQVEAGTLTEVLMPWRREFPGVEVVEESRRGKAAEHLLAASRDACLVVVGRRVRHSPVGAHIGPVVHAVLHHAGVPVAVVAHE</sequence>
<feature type="domain" description="UspA" evidence="3">
    <location>
        <begin position="197"/>
        <end position="336"/>
    </location>
</feature>
<dbReference type="PRINTS" id="PR01438">
    <property type="entry name" value="UNVRSLSTRESS"/>
</dbReference>
<protein>
    <submittedName>
        <fullName evidence="4">Universal stress protein</fullName>
    </submittedName>
</protein>
<dbReference type="InterPro" id="IPR006015">
    <property type="entry name" value="Universal_stress_UspA"/>
</dbReference>
<dbReference type="Pfam" id="PF00582">
    <property type="entry name" value="Usp"/>
    <property type="match status" value="2"/>
</dbReference>
<dbReference type="PANTHER" id="PTHR46268:SF6">
    <property type="entry name" value="UNIVERSAL STRESS PROTEIN UP12"/>
    <property type="match status" value="1"/>
</dbReference>
<dbReference type="InterPro" id="IPR006016">
    <property type="entry name" value="UspA"/>
</dbReference>
<dbReference type="PANTHER" id="PTHR46268">
    <property type="entry name" value="STRESS RESPONSE PROTEIN NHAX"/>
    <property type="match status" value="1"/>
</dbReference>
<dbReference type="RefSeq" id="WP_336541329.1">
    <property type="nucleotide sequence ID" value="NZ_JBBAYL010000025.1"/>
</dbReference>
<name>A0ABU8GNF1_9ACTN</name>
<dbReference type="InterPro" id="IPR014729">
    <property type="entry name" value="Rossmann-like_a/b/a_fold"/>
</dbReference>
<keyword evidence="5" id="KW-1185">Reference proteome</keyword>
<feature type="region of interest" description="Disordered" evidence="2">
    <location>
        <begin position="159"/>
        <end position="197"/>
    </location>
</feature>
<evidence type="ECO:0000256" key="1">
    <source>
        <dbReference type="ARBA" id="ARBA00008791"/>
    </source>
</evidence>
<dbReference type="SUPFAM" id="SSF52402">
    <property type="entry name" value="Adenine nucleotide alpha hydrolases-like"/>
    <property type="match status" value="2"/>
</dbReference>
<feature type="compositionally biased region" description="Low complexity" evidence="2">
    <location>
        <begin position="181"/>
        <end position="194"/>
    </location>
</feature>
<evidence type="ECO:0000256" key="2">
    <source>
        <dbReference type="SAM" id="MobiDB-lite"/>
    </source>
</evidence>
<comment type="caution">
    <text evidence="4">The sequence shown here is derived from an EMBL/GenBank/DDBJ whole genome shotgun (WGS) entry which is preliminary data.</text>
</comment>
<proteinExistence type="inferred from homology"/>
<comment type="similarity">
    <text evidence="1">Belongs to the universal stress protein A family.</text>
</comment>